<gene>
    <name evidence="2" type="ORF">KYK27_00805</name>
</gene>
<name>A0ABS6X7E8_9BACT</name>
<dbReference type="Proteomes" id="UP000774935">
    <property type="component" value="Unassembled WGS sequence"/>
</dbReference>
<protein>
    <recommendedName>
        <fullName evidence="4">Outer membrane protein beta-barrel domain-containing protein</fullName>
    </recommendedName>
</protein>
<evidence type="ECO:0000313" key="3">
    <source>
        <dbReference type="Proteomes" id="UP000774935"/>
    </source>
</evidence>
<proteinExistence type="predicted"/>
<dbReference type="EMBL" id="JAHWXQ010000001">
    <property type="protein sequence ID" value="MBW3363564.1"/>
    <property type="molecule type" value="Genomic_DNA"/>
</dbReference>
<evidence type="ECO:0000313" key="2">
    <source>
        <dbReference type="EMBL" id="MBW3363564.1"/>
    </source>
</evidence>
<feature type="signal peptide" evidence="1">
    <location>
        <begin position="1"/>
        <end position="19"/>
    </location>
</feature>
<reference evidence="2 3" key="1">
    <citation type="submission" date="2021-07" db="EMBL/GenBank/DDBJ databases">
        <authorList>
            <person name="Kim M.K."/>
        </authorList>
    </citation>
    <scope>NUCLEOTIDE SEQUENCE [LARGE SCALE GENOMIC DNA]</scope>
    <source>
        <strain evidence="2 3">HLY7-15</strain>
    </source>
</reference>
<dbReference type="RefSeq" id="WP_199108174.1">
    <property type="nucleotide sequence ID" value="NZ_JAHWXQ010000001.1"/>
</dbReference>
<feature type="chain" id="PRO_5046111627" description="Outer membrane protein beta-barrel domain-containing protein" evidence="1">
    <location>
        <begin position="20"/>
        <end position="222"/>
    </location>
</feature>
<keyword evidence="3" id="KW-1185">Reference proteome</keyword>
<evidence type="ECO:0000256" key="1">
    <source>
        <dbReference type="SAM" id="SignalP"/>
    </source>
</evidence>
<comment type="caution">
    <text evidence="2">The sequence shown here is derived from an EMBL/GenBank/DDBJ whole genome shotgun (WGS) entry which is preliminary data.</text>
</comment>
<keyword evidence="1" id="KW-0732">Signal</keyword>
<evidence type="ECO:0008006" key="4">
    <source>
        <dbReference type="Google" id="ProtNLM"/>
    </source>
</evidence>
<sequence length="222" mass="24439">MKTTFLYLLLFFIVFKATAQSDSSAHTSQIRVYFGGAFPKGDFQSSDFEDTYTPFAMSGPLMQVSYAKAIGRNLYGGATLGLRINAMDLDKFAEENDELVLSKKSRPWQSVFTLADAEYRFNLTDGYFFVKGSAGAALNRSASLHVETTYGTIAQAADKNTAFAYGASTGLFANFDKFELGFETGILSTRPEFKFTDAQGRSTNYKLSMTTINLGIFGAFSF</sequence>
<organism evidence="2 3">
    <name type="scientific">Pontibacter populi</name>
    <dbReference type="NCBI Taxonomy" id="890055"/>
    <lineage>
        <taxon>Bacteria</taxon>
        <taxon>Pseudomonadati</taxon>
        <taxon>Bacteroidota</taxon>
        <taxon>Cytophagia</taxon>
        <taxon>Cytophagales</taxon>
        <taxon>Hymenobacteraceae</taxon>
        <taxon>Pontibacter</taxon>
    </lineage>
</organism>
<accession>A0ABS6X7E8</accession>